<feature type="region of interest" description="Disordered" evidence="2">
    <location>
        <begin position="215"/>
        <end position="248"/>
    </location>
</feature>
<evidence type="ECO:0000313" key="4">
    <source>
        <dbReference type="Proteomes" id="UP000000305"/>
    </source>
</evidence>
<proteinExistence type="predicted"/>
<dbReference type="Proteomes" id="UP000000305">
    <property type="component" value="Unassembled WGS sequence"/>
</dbReference>
<dbReference type="KEGG" id="dpx:DAPPUDRAFT_123834"/>
<dbReference type="Pfam" id="PF03564">
    <property type="entry name" value="DUF1759"/>
    <property type="match status" value="1"/>
</dbReference>
<evidence type="ECO:0000313" key="3">
    <source>
        <dbReference type="EMBL" id="EFX60529.1"/>
    </source>
</evidence>
<keyword evidence="1" id="KW-0175">Coiled coil</keyword>
<organism evidence="3 4">
    <name type="scientific">Daphnia pulex</name>
    <name type="common">Water flea</name>
    <dbReference type="NCBI Taxonomy" id="6669"/>
    <lineage>
        <taxon>Eukaryota</taxon>
        <taxon>Metazoa</taxon>
        <taxon>Ecdysozoa</taxon>
        <taxon>Arthropoda</taxon>
        <taxon>Crustacea</taxon>
        <taxon>Branchiopoda</taxon>
        <taxon>Diplostraca</taxon>
        <taxon>Cladocera</taxon>
        <taxon>Anomopoda</taxon>
        <taxon>Daphniidae</taxon>
        <taxon>Daphnia</taxon>
    </lineage>
</organism>
<feature type="non-terminal residue" evidence="3">
    <location>
        <position position="404"/>
    </location>
</feature>
<sequence>MDPSLLDPEEERTEVNTLAVIFPNIELKQEDLDKDPDLIPDRITELTDLQSPEELDEYRRYYRALCRHRRKIYLHARLLQKKLIEKKYKKNSKRLLDFIHAKLVNMYDITGGQKRSFTVGMKNLVRAITFLSKEVSSRQKVTLELQAKAARQAEDEKEKALSQIQALRAVRADQQAAESTGNLPPNVQHSMPNEPGIGRPDGPSDRHVTYGANVTPSRESLATSTSRGYSRGRRGGTRGRGNGAPFRDDRFFGSSTTDESDPTTVSLQTLVEALKSLKGRKPDMPDYRGLDKPKLECFTGDASVYAHWKKKFLLAHEGRNLPDVYLANTLHTLLKGEARAKVEVHFTADWTGENYQQMWTLLDDYYGSRHIQDRCIQDRAEKIIPLNHETLSTVSMFYDEITVQ</sequence>
<dbReference type="PhylomeDB" id="E9I651"/>
<feature type="compositionally biased region" description="Polar residues" evidence="2">
    <location>
        <begin position="176"/>
        <end position="191"/>
    </location>
</feature>
<dbReference type="HOGENOM" id="CLU_682536_0_0_1"/>
<accession>E9I651</accession>
<dbReference type="InterPro" id="IPR005312">
    <property type="entry name" value="DUF1759"/>
</dbReference>
<dbReference type="AlphaFoldDB" id="E9I651"/>
<name>E9I651_DAPPU</name>
<dbReference type="EMBL" id="GL736164">
    <property type="protein sequence ID" value="EFX60529.1"/>
    <property type="molecule type" value="Genomic_DNA"/>
</dbReference>
<reference evidence="3 4" key="1">
    <citation type="journal article" date="2011" name="Science">
        <title>The ecoresponsive genome of Daphnia pulex.</title>
        <authorList>
            <person name="Colbourne J.K."/>
            <person name="Pfrender M.E."/>
            <person name="Gilbert D."/>
            <person name="Thomas W.K."/>
            <person name="Tucker A."/>
            <person name="Oakley T.H."/>
            <person name="Tokishita S."/>
            <person name="Aerts A."/>
            <person name="Arnold G.J."/>
            <person name="Basu M.K."/>
            <person name="Bauer D.J."/>
            <person name="Caceres C.E."/>
            <person name="Carmel L."/>
            <person name="Casola C."/>
            <person name="Choi J.H."/>
            <person name="Detter J.C."/>
            <person name="Dong Q."/>
            <person name="Dusheyko S."/>
            <person name="Eads B.D."/>
            <person name="Frohlich T."/>
            <person name="Geiler-Samerotte K.A."/>
            <person name="Gerlach D."/>
            <person name="Hatcher P."/>
            <person name="Jogdeo S."/>
            <person name="Krijgsveld J."/>
            <person name="Kriventseva E.V."/>
            <person name="Kultz D."/>
            <person name="Laforsch C."/>
            <person name="Lindquist E."/>
            <person name="Lopez J."/>
            <person name="Manak J.R."/>
            <person name="Muller J."/>
            <person name="Pangilinan J."/>
            <person name="Patwardhan R.P."/>
            <person name="Pitluck S."/>
            <person name="Pritham E.J."/>
            <person name="Rechtsteiner A."/>
            <person name="Rho M."/>
            <person name="Rogozin I.B."/>
            <person name="Sakarya O."/>
            <person name="Salamov A."/>
            <person name="Schaack S."/>
            <person name="Shapiro H."/>
            <person name="Shiga Y."/>
            <person name="Skalitzky C."/>
            <person name="Smith Z."/>
            <person name="Souvorov A."/>
            <person name="Sung W."/>
            <person name="Tang Z."/>
            <person name="Tsuchiya D."/>
            <person name="Tu H."/>
            <person name="Vos H."/>
            <person name="Wang M."/>
            <person name="Wolf Y.I."/>
            <person name="Yamagata H."/>
            <person name="Yamada T."/>
            <person name="Ye Y."/>
            <person name="Shaw J.R."/>
            <person name="Andrews J."/>
            <person name="Crease T.J."/>
            <person name="Tang H."/>
            <person name="Lucas S.M."/>
            <person name="Robertson H.M."/>
            <person name="Bork P."/>
            <person name="Koonin E.V."/>
            <person name="Zdobnov E.M."/>
            <person name="Grigoriev I.V."/>
            <person name="Lynch M."/>
            <person name="Boore J.L."/>
        </authorList>
    </citation>
    <scope>NUCLEOTIDE SEQUENCE [LARGE SCALE GENOMIC DNA]</scope>
</reference>
<protein>
    <submittedName>
        <fullName evidence="3">Uncharacterized protein</fullName>
    </submittedName>
</protein>
<gene>
    <name evidence="3" type="ORF">DAPPUDRAFT_123834</name>
</gene>
<evidence type="ECO:0000256" key="1">
    <source>
        <dbReference type="SAM" id="Coils"/>
    </source>
</evidence>
<keyword evidence="4" id="KW-1185">Reference proteome</keyword>
<feature type="region of interest" description="Disordered" evidence="2">
    <location>
        <begin position="173"/>
        <end position="203"/>
    </location>
</feature>
<dbReference type="InParanoid" id="E9I651"/>
<feature type="coiled-coil region" evidence="1">
    <location>
        <begin position="143"/>
        <end position="170"/>
    </location>
</feature>
<evidence type="ECO:0000256" key="2">
    <source>
        <dbReference type="SAM" id="MobiDB-lite"/>
    </source>
</evidence>